<dbReference type="PANTHER" id="PTHR33116:SF86">
    <property type="entry name" value="REVERSE TRANSCRIPTASE DOMAIN-CONTAINING PROTEIN"/>
    <property type="match status" value="1"/>
</dbReference>
<protein>
    <recommendedName>
        <fullName evidence="1">Reverse transcriptase zinc-binding domain-containing protein</fullName>
    </recommendedName>
</protein>
<gene>
    <name evidence="2" type="ORF">TSUD_392480</name>
</gene>
<dbReference type="InterPro" id="IPR026960">
    <property type="entry name" value="RVT-Znf"/>
</dbReference>
<proteinExistence type="predicted"/>
<feature type="domain" description="Reverse transcriptase zinc-binding" evidence="1">
    <location>
        <begin position="259"/>
        <end position="331"/>
    </location>
</feature>
<evidence type="ECO:0000259" key="1">
    <source>
        <dbReference type="Pfam" id="PF13966"/>
    </source>
</evidence>
<keyword evidence="3" id="KW-1185">Reference proteome</keyword>
<evidence type="ECO:0000313" key="2">
    <source>
        <dbReference type="EMBL" id="GAU30435.1"/>
    </source>
</evidence>
<organism evidence="2 3">
    <name type="scientific">Trifolium subterraneum</name>
    <name type="common">Subterranean clover</name>
    <dbReference type="NCBI Taxonomy" id="3900"/>
    <lineage>
        <taxon>Eukaryota</taxon>
        <taxon>Viridiplantae</taxon>
        <taxon>Streptophyta</taxon>
        <taxon>Embryophyta</taxon>
        <taxon>Tracheophyta</taxon>
        <taxon>Spermatophyta</taxon>
        <taxon>Magnoliopsida</taxon>
        <taxon>eudicotyledons</taxon>
        <taxon>Gunneridae</taxon>
        <taxon>Pentapetalae</taxon>
        <taxon>rosids</taxon>
        <taxon>fabids</taxon>
        <taxon>Fabales</taxon>
        <taxon>Fabaceae</taxon>
        <taxon>Papilionoideae</taxon>
        <taxon>50 kb inversion clade</taxon>
        <taxon>NPAAA clade</taxon>
        <taxon>Hologalegina</taxon>
        <taxon>IRL clade</taxon>
        <taxon>Trifolieae</taxon>
        <taxon>Trifolium</taxon>
    </lineage>
</organism>
<dbReference type="Proteomes" id="UP000242715">
    <property type="component" value="Unassembled WGS sequence"/>
</dbReference>
<sequence length="410" mass="47834">MEILKVYEQASGQEINLTKSKVFFSCNFSRAAQEDLSNMMGVKHVMGTGAYLGLPSMMRRSKKETFAFIKDEIWKRINLWRSRPLSRAGKEIMIKSVLQAIPTYVMSIYLLPDSLIDNIERMINAFCWGGGDNNKGIRWLAWKRTVCPKEEGGLGFRDFQLFNMAMVAKQDSKLGNNPSFTWRSIWKSRKVLLHGCRWSIGDGSNIKVMGEPWLRVEDGGWVASPQNQESEANMILAVPLLHLVERDRVVWNEEGDEIYSVRSGYQKLLKERNSSSRPRKGEARGVLWIVQAPPKAKHLLWRICKECLPTRTRFRNRYVQCPIECPFCLVVPEEEWLEDKQVARKMATLLWCIWQNRNSNVWNNKKLRTQQVGIQEMHLWNEWEMAQDMLDEYHGQDQQMLTPCVVVQWQ</sequence>
<name>A0A2Z6N351_TRISU</name>
<dbReference type="EMBL" id="DF973426">
    <property type="protein sequence ID" value="GAU30435.1"/>
    <property type="molecule type" value="Genomic_DNA"/>
</dbReference>
<dbReference type="PANTHER" id="PTHR33116">
    <property type="entry name" value="REVERSE TRANSCRIPTASE ZINC-BINDING DOMAIN-CONTAINING PROTEIN-RELATED-RELATED"/>
    <property type="match status" value="1"/>
</dbReference>
<reference evidence="3" key="1">
    <citation type="journal article" date="2017" name="Front. Plant Sci.">
        <title>Climate Clever Clovers: New Paradigm to Reduce the Environmental Footprint of Ruminants by Breeding Low Methanogenic Forages Utilizing Haplotype Variation.</title>
        <authorList>
            <person name="Kaur P."/>
            <person name="Appels R."/>
            <person name="Bayer P.E."/>
            <person name="Keeble-Gagnere G."/>
            <person name="Wang J."/>
            <person name="Hirakawa H."/>
            <person name="Shirasawa K."/>
            <person name="Vercoe P."/>
            <person name="Stefanova K."/>
            <person name="Durmic Z."/>
            <person name="Nichols P."/>
            <person name="Revell C."/>
            <person name="Isobe S.N."/>
            <person name="Edwards D."/>
            <person name="Erskine W."/>
        </authorList>
    </citation>
    <scope>NUCLEOTIDE SEQUENCE [LARGE SCALE GENOMIC DNA]</scope>
    <source>
        <strain evidence="3">cv. Daliak</strain>
    </source>
</reference>
<accession>A0A2Z6N351</accession>
<dbReference type="AlphaFoldDB" id="A0A2Z6N351"/>
<dbReference type="Pfam" id="PF13966">
    <property type="entry name" value="zf-RVT"/>
    <property type="match status" value="1"/>
</dbReference>
<dbReference type="OrthoDB" id="1112297at2759"/>
<evidence type="ECO:0000313" key="3">
    <source>
        <dbReference type="Proteomes" id="UP000242715"/>
    </source>
</evidence>